<evidence type="ECO:0000256" key="3">
    <source>
        <dbReference type="ARBA" id="ARBA00022989"/>
    </source>
</evidence>
<keyword evidence="3 5" id="KW-1133">Transmembrane helix</keyword>
<proteinExistence type="predicted"/>
<evidence type="ECO:0000256" key="5">
    <source>
        <dbReference type="SAM" id="Phobius"/>
    </source>
</evidence>
<keyword evidence="4 5" id="KW-0472">Membrane</keyword>
<protein>
    <submittedName>
        <fullName evidence="6">DUF4870 domain-containing protein</fullName>
    </submittedName>
</protein>
<organism evidence="6 7">
    <name type="scientific">Pontibacillus salicampi</name>
    <dbReference type="NCBI Taxonomy" id="1449801"/>
    <lineage>
        <taxon>Bacteria</taxon>
        <taxon>Bacillati</taxon>
        <taxon>Bacillota</taxon>
        <taxon>Bacilli</taxon>
        <taxon>Bacillales</taxon>
        <taxon>Bacillaceae</taxon>
        <taxon>Pontibacillus</taxon>
    </lineage>
</organism>
<evidence type="ECO:0000256" key="1">
    <source>
        <dbReference type="ARBA" id="ARBA00004141"/>
    </source>
</evidence>
<dbReference type="InterPro" id="IPR019109">
    <property type="entry name" value="MamF_MmsF"/>
</dbReference>
<dbReference type="Pfam" id="PF09685">
    <property type="entry name" value="MamF_MmsF"/>
    <property type="match status" value="1"/>
</dbReference>
<name>A0ABV6LQ65_9BACI</name>
<sequence length="101" mass="10972">MSTNKIISSLAYFSVFFAPFLLPLITWIIGEEEVKHHSKRALISHIIPFVMIIALIIIALVVGGFSEGTGIAVVIGVGVFGLISFGIMIWNVVMGIKVLMN</sequence>
<comment type="caution">
    <text evidence="6">The sequence shown here is derived from an EMBL/GenBank/DDBJ whole genome shotgun (WGS) entry which is preliminary data.</text>
</comment>
<dbReference type="EMBL" id="JBHLTP010000011">
    <property type="protein sequence ID" value="MFC0524536.1"/>
    <property type="molecule type" value="Genomic_DNA"/>
</dbReference>
<dbReference type="RefSeq" id="WP_377348603.1">
    <property type="nucleotide sequence ID" value="NZ_JBHLTP010000011.1"/>
</dbReference>
<comment type="subcellular location">
    <subcellularLocation>
        <location evidence="1">Membrane</location>
        <topology evidence="1">Multi-pass membrane protein</topology>
    </subcellularLocation>
</comment>
<evidence type="ECO:0000256" key="2">
    <source>
        <dbReference type="ARBA" id="ARBA00022692"/>
    </source>
</evidence>
<accession>A0ABV6LQ65</accession>
<feature type="transmembrane region" description="Helical" evidence="5">
    <location>
        <begin position="42"/>
        <end position="65"/>
    </location>
</feature>
<reference evidence="6 7" key="1">
    <citation type="submission" date="2024-09" db="EMBL/GenBank/DDBJ databases">
        <authorList>
            <person name="Sun Q."/>
            <person name="Mori K."/>
        </authorList>
    </citation>
    <scope>NUCLEOTIDE SEQUENCE [LARGE SCALE GENOMIC DNA]</scope>
    <source>
        <strain evidence="6 7">NCAIM B.02529</strain>
    </source>
</reference>
<keyword evidence="2 5" id="KW-0812">Transmembrane</keyword>
<dbReference type="Proteomes" id="UP001589836">
    <property type="component" value="Unassembled WGS sequence"/>
</dbReference>
<keyword evidence="7" id="KW-1185">Reference proteome</keyword>
<gene>
    <name evidence="6" type="ORF">ACFFGV_13250</name>
</gene>
<evidence type="ECO:0000256" key="4">
    <source>
        <dbReference type="ARBA" id="ARBA00023136"/>
    </source>
</evidence>
<evidence type="ECO:0000313" key="7">
    <source>
        <dbReference type="Proteomes" id="UP001589836"/>
    </source>
</evidence>
<feature type="transmembrane region" description="Helical" evidence="5">
    <location>
        <begin position="6"/>
        <end position="30"/>
    </location>
</feature>
<feature type="transmembrane region" description="Helical" evidence="5">
    <location>
        <begin position="71"/>
        <end position="93"/>
    </location>
</feature>
<evidence type="ECO:0000313" key="6">
    <source>
        <dbReference type="EMBL" id="MFC0524536.1"/>
    </source>
</evidence>